<gene>
    <name evidence="3" type="ORF">L207DRAFT_568142</name>
</gene>
<proteinExistence type="predicted"/>
<accession>A0A2J6RJ39</accession>
<feature type="coiled-coil region" evidence="1">
    <location>
        <begin position="538"/>
        <end position="631"/>
    </location>
</feature>
<feature type="region of interest" description="Disordered" evidence="2">
    <location>
        <begin position="457"/>
        <end position="531"/>
    </location>
</feature>
<dbReference type="EMBL" id="KZ613948">
    <property type="protein sequence ID" value="PMD38507.1"/>
    <property type="molecule type" value="Genomic_DNA"/>
</dbReference>
<evidence type="ECO:0000313" key="3">
    <source>
        <dbReference type="EMBL" id="PMD38507.1"/>
    </source>
</evidence>
<name>A0A2J6RJ39_HYAVF</name>
<feature type="compositionally biased region" description="Acidic residues" evidence="2">
    <location>
        <begin position="324"/>
        <end position="333"/>
    </location>
</feature>
<reference evidence="3 4" key="1">
    <citation type="submission" date="2016-04" db="EMBL/GenBank/DDBJ databases">
        <title>A degradative enzymes factory behind the ericoid mycorrhizal symbiosis.</title>
        <authorList>
            <consortium name="DOE Joint Genome Institute"/>
            <person name="Martino E."/>
            <person name="Morin E."/>
            <person name="Grelet G."/>
            <person name="Kuo A."/>
            <person name="Kohler A."/>
            <person name="Daghino S."/>
            <person name="Barry K."/>
            <person name="Choi C."/>
            <person name="Cichocki N."/>
            <person name="Clum A."/>
            <person name="Copeland A."/>
            <person name="Hainaut M."/>
            <person name="Haridas S."/>
            <person name="Labutti K."/>
            <person name="Lindquist E."/>
            <person name="Lipzen A."/>
            <person name="Khouja H.-R."/>
            <person name="Murat C."/>
            <person name="Ohm R."/>
            <person name="Olson A."/>
            <person name="Spatafora J."/>
            <person name="Veneault-Fourrey C."/>
            <person name="Henrissat B."/>
            <person name="Grigoriev I."/>
            <person name="Martin F."/>
            <person name="Perotto S."/>
        </authorList>
    </citation>
    <scope>NUCLEOTIDE SEQUENCE [LARGE SCALE GENOMIC DNA]</scope>
    <source>
        <strain evidence="3 4">F</strain>
    </source>
</reference>
<feature type="region of interest" description="Disordered" evidence="2">
    <location>
        <begin position="277"/>
        <end position="296"/>
    </location>
</feature>
<dbReference type="AlphaFoldDB" id="A0A2J6RJ39"/>
<keyword evidence="4" id="KW-1185">Reference proteome</keyword>
<evidence type="ECO:0000256" key="1">
    <source>
        <dbReference type="SAM" id="Coils"/>
    </source>
</evidence>
<dbReference type="Proteomes" id="UP000235786">
    <property type="component" value="Unassembled WGS sequence"/>
</dbReference>
<feature type="compositionally biased region" description="Low complexity" evidence="2">
    <location>
        <begin position="472"/>
        <end position="509"/>
    </location>
</feature>
<feature type="region of interest" description="Disordered" evidence="2">
    <location>
        <begin position="309"/>
        <end position="345"/>
    </location>
</feature>
<keyword evidence="1" id="KW-0175">Coiled coil</keyword>
<evidence type="ECO:0000256" key="2">
    <source>
        <dbReference type="SAM" id="MobiDB-lite"/>
    </source>
</evidence>
<protein>
    <submittedName>
        <fullName evidence="3">Uncharacterized protein</fullName>
    </submittedName>
</protein>
<organism evidence="3 4">
    <name type="scientific">Hyaloscypha variabilis (strain UAMH 11265 / GT02V1 / F)</name>
    <name type="common">Meliniomyces variabilis</name>
    <dbReference type="NCBI Taxonomy" id="1149755"/>
    <lineage>
        <taxon>Eukaryota</taxon>
        <taxon>Fungi</taxon>
        <taxon>Dikarya</taxon>
        <taxon>Ascomycota</taxon>
        <taxon>Pezizomycotina</taxon>
        <taxon>Leotiomycetes</taxon>
        <taxon>Helotiales</taxon>
        <taxon>Hyaloscyphaceae</taxon>
        <taxon>Hyaloscypha</taxon>
        <taxon>Hyaloscypha variabilis</taxon>
    </lineage>
</organism>
<evidence type="ECO:0000313" key="4">
    <source>
        <dbReference type="Proteomes" id="UP000235786"/>
    </source>
</evidence>
<sequence>MAEPPPQGWASFYQLPAQRNDSFYYSLAIHVWRSLGRQLETNTDTFDNHANDLVNRLRSLTIEFQRAQTTLQRIQHAAYLNGEVAVLEYYLLWGRYGYNKMVERLMAKHPFEDLQEALQFSLLPLRYCVAMELKTHVARYQGAVRQTYVSERSVLIHLAREAGLAQLYNNQNNAGTSAQRPTFFGMFRQMPATNALESGHRDSAIEAALSELAQVTIGMGNHITDHLALLIQTFGEDLVRARQQAQRLQEAVRQDPIRQYQRALALHTIQMVQQNPQVNSSVAHSHPVQPVPDSPDSVARSYLYIVVSPGSENRTGAEPRSLQEDQESEDESNQDGTVHMRGGSGEYMEIPDELEAPAEPEAPRQPASSGEPMSMSEFDRRIFAAIARFVGGQNSVLATDMLQLIIQNIVNRILSCLRASGVTFVADGNGYFGAVVCRPGHNCGRCARCYEALASPSPSVQSSSIEEQPDRSVSPSEVSSTWSEHSPSKSSNSSYSSNNDSEYYSDDSSGNGPSGVTSVRPPPNVERNERTDIIASNIVERLEELVDLRERTEQLRLENSRLQQRAEALSELGERAIEVMSSLLPRMEELIQQRERTRELELENARLQQRLEEEGQRVRQLRLQNLELQLRQREESGETTRLVILVIRNSRLAPEPTGLLNQRERREV</sequence>